<protein>
    <recommendedName>
        <fullName evidence="2">NADP-dependent oxidoreductase domain-containing protein</fullName>
    </recommendedName>
</protein>
<dbReference type="EMBL" id="LAZR01047020">
    <property type="protein sequence ID" value="KKK95185.1"/>
    <property type="molecule type" value="Genomic_DNA"/>
</dbReference>
<evidence type="ECO:0008006" key="2">
    <source>
        <dbReference type="Google" id="ProtNLM"/>
    </source>
</evidence>
<dbReference type="SUPFAM" id="SSF51430">
    <property type="entry name" value="NAD(P)-linked oxidoreductase"/>
    <property type="match status" value="1"/>
</dbReference>
<evidence type="ECO:0000313" key="1">
    <source>
        <dbReference type="EMBL" id="KKK95185.1"/>
    </source>
</evidence>
<dbReference type="InterPro" id="IPR036812">
    <property type="entry name" value="NAD(P)_OxRdtase_dom_sf"/>
</dbReference>
<dbReference type="Gene3D" id="3.20.20.100">
    <property type="entry name" value="NADP-dependent oxidoreductase domain"/>
    <property type="match status" value="1"/>
</dbReference>
<gene>
    <name evidence="1" type="ORF">LCGC14_2675360</name>
</gene>
<comment type="caution">
    <text evidence="1">The sequence shown here is derived from an EMBL/GenBank/DDBJ whole genome shotgun (WGS) entry which is preliminary data.</text>
</comment>
<reference evidence="1" key="1">
    <citation type="journal article" date="2015" name="Nature">
        <title>Complex archaea that bridge the gap between prokaryotes and eukaryotes.</title>
        <authorList>
            <person name="Spang A."/>
            <person name="Saw J.H."/>
            <person name="Jorgensen S.L."/>
            <person name="Zaremba-Niedzwiedzka K."/>
            <person name="Martijn J."/>
            <person name="Lind A.E."/>
            <person name="van Eijk R."/>
            <person name="Schleper C."/>
            <person name="Guy L."/>
            <person name="Ettema T.J."/>
        </authorList>
    </citation>
    <scope>NUCLEOTIDE SEQUENCE</scope>
</reference>
<dbReference type="AlphaFoldDB" id="A0A0F9AAF7"/>
<sequence>MLNTFLPIAEKYGVCIAQLIIALAATQRGITHMLIGDRNAKQAEENVPGGCITLSDEDVQFMQEKINGYLKA</sequence>
<accession>A0A0F9AAF7</accession>
<proteinExistence type="predicted"/>
<organism evidence="1">
    <name type="scientific">marine sediment metagenome</name>
    <dbReference type="NCBI Taxonomy" id="412755"/>
    <lineage>
        <taxon>unclassified sequences</taxon>
        <taxon>metagenomes</taxon>
        <taxon>ecological metagenomes</taxon>
    </lineage>
</organism>
<name>A0A0F9AAF7_9ZZZZ</name>